<dbReference type="PROSITE" id="PS50850">
    <property type="entry name" value="MFS"/>
    <property type="match status" value="1"/>
</dbReference>
<dbReference type="Gene3D" id="1.20.1250.20">
    <property type="entry name" value="MFS general substrate transporter like domains"/>
    <property type="match status" value="1"/>
</dbReference>
<dbReference type="InterPro" id="IPR011701">
    <property type="entry name" value="MFS"/>
</dbReference>
<keyword evidence="3" id="KW-0813">Transport</keyword>
<dbReference type="AlphaFoldDB" id="A0A1H2AJT3"/>
<feature type="coiled-coil region" evidence="8">
    <location>
        <begin position="717"/>
        <end position="751"/>
    </location>
</feature>
<feature type="transmembrane region" description="Helical" evidence="10">
    <location>
        <begin position="186"/>
        <end position="210"/>
    </location>
</feature>
<name>A0A1H2AJT3_9ACTN</name>
<feature type="transmembrane region" description="Helical" evidence="10">
    <location>
        <begin position="291"/>
        <end position="313"/>
    </location>
</feature>
<evidence type="ECO:0000256" key="4">
    <source>
        <dbReference type="ARBA" id="ARBA00022475"/>
    </source>
</evidence>
<keyword evidence="13" id="KW-1185">Reference proteome</keyword>
<dbReference type="GO" id="GO:0005886">
    <property type="term" value="C:plasma membrane"/>
    <property type="evidence" value="ECO:0007669"/>
    <property type="project" value="UniProtKB-SubCell"/>
</dbReference>
<evidence type="ECO:0000313" key="12">
    <source>
        <dbReference type="EMBL" id="SDT46211.1"/>
    </source>
</evidence>
<evidence type="ECO:0000256" key="9">
    <source>
        <dbReference type="SAM" id="MobiDB-lite"/>
    </source>
</evidence>
<evidence type="ECO:0000259" key="11">
    <source>
        <dbReference type="PROSITE" id="PS50850"/>
    </source>
</evidence>
<dbReference type="InterPro" id="IPR036259">
    <property type="entry name" value="MFS_trans_sf"/>
</dbReference>
<dbReference type="InterPro" id="IPR020846">
    <property type="entry name" value="MFS_dom"/>
</dbReference>
<dbReference type="PANTHER" id="PTHR23501:SF197">
    <property type="entry name" value="COMD"/>
    <property type="match status" value="1"/>
</dbReference>
<keyword evidence="8" id="KW-0175">Coiled coil</keyword>
<feature type="transmembrane region" description="Helical" evidence="10">
    <location>
        <begin position="248"/>
        <end position="270"/>
    </location>
</feature>
<keyword evidence="4" id="KW-1003">Cell membrane</keyword>
<feature type="transmembrane region" description="Helical" evidence="10">
    <location>
        <begin position="222"/>
        <end position="242"/>
    </location>
</feature>
<feature type="transmembrane region" description="Helical" evidence="10">
    <location>
        <begin position="37"/>
        <end position="57"/>
    </location>
</feature>
<dbReference type="Pfam" id="PF07690">
    <property type="entry name" value="MFS_1"/>
    <property type="match status" value="1"/>
</dbReference>
<feature type="region of interest" description="Disordered" evidence="9">
    <location>
        <begin position="1"/>
        <end position="24"/>
    </location>
</feature>
<reference evidence="12 13" key="1">
    <citation type="submission" date="2016-10" db="EMBL/GenBank/DDBJ databases">
        <authorList>
            <person name="de Groot N.N."/>
        </authorList>
    </citation>
    <scope>NUCLEOTIDE SEQUENCE [LARGE SCALE GENOMIC DNA]</scope>
    <source>
        <strain evidence="12 13">DSM 21800</strain>
    </source>
</reference>
<dbReference type="OrthoDB" id="7375466at2"/>
<comment type="subcellular location">
    <subcellularLocation>
        <location evidence="1">Cell membrane</location>
        <topology evidence="1">Multi-pass membrane protein</topology>
    </subcellularLocation>
</comment>
<dbReference type="SUPFAM" id="SSF103473">
    <property type="entry name" value="MFS general substrate transporter"/>
    <property type="match status" value="1"/>
</dbReference>
<feature type="transmembrane region" description="Helical" evidence="10">
    <location>
        <begin position="99"/>
        <end position="117"/>
    </location>
</feature>
<evidence type="ECO:0000256" key="3">
    <source>
        <dbReference type="ARBA" id="ARBA00022448"/>
    </source>
</evidence>
<feature type="compositionally biased region" description="Polar residues" evidence="9">
    <location>
        <begin position="583"/>
        <end position="597"/>
    </location>
</feature>
<keyword evidence="5 10" id="KW-0812">Transmembrane</keyword>
<feature type="transmembrane region" description="Helical" evidence="10">
    <location>
        <begin position="158"/>
        <end position="180"/>
    </location>
</feature>
<evidence type="ECO:0000256" key="1">
    <source>
        <dbReference type="ARBA" id="ARBA00004651"/>
    </source>
</evidence>
<feature type="transmembrane region" description="Helical" evidence="10">
    <location>
        <begin position="381"/>
        <end position="404"/>
    </location>
</feature>
<dbReference type="STRING" id="630515.SAMN04489812_5997"/>
<dbReference type="Gene3D" id="1.20.1720.10">
    <property type="entry name" value="Multidrug resistance protein D"/>
    <property type="match status" value="1"/>
</dbReference>
<comment type="similarity">
    <text evidence="2">Belongs to the major facilitator superfamily. TCR/Tet family.</text>
</comment>
<gene>
    <name evidence="12" type="ORF">SAMN04489812_5997</name>
</gene>
<sequence length="766" mass="80367">MSTAVAERSPSPDPTPSNGHQAGEELSHKEILEVMTGLLAALFTALISSTIVSTALPTIMSDLHGTQRQYTWVITASLLAMTISTPIMGKLSDLFNKKLLIQFSIVLFVAGSVFAGFSTEIWQMMVGRAAQGIAMGGLTALTQSIMGTIIAPRQRGRYSGYMGAVMAVATVSGPLLGGVITDNLDWRWCFFVCVPLAVIALILLQVTLHLPALTKRKVKIDYFGALFLAIAAAAPMLWVTFAGKDYDWISWQSGVFLLAFLAAAGIAVAIELNHSEPIVPIKVLRNSTTALMIIAGMAVGVAMFGSGTFLTQYFQLAGGHSPTKAGLMTIPMILAQLLSSVIGGQLVSRTGRWKPIMVIGTVLVMGGMGTLGLTLDSDTPYWQVAIWMAVAGIGIGALVQNIVLAVQNTVDVKDIGASSATISFFRSLGGAVGVSVLGAVLADNVETKTLDGIRSLPAALQGVAAKLLGGSGGGDLDLSALPDPIENVVRHAYGDTFGTLFLIAGIIAIAAFIAVLLVREVPLRTTVSMQSPADSGDAAAVDPQAATAPAAVAAAEQAVDLVSRPTPATTNGSASGEPVVNAASLTTNGRSPDQTNGAQSADAFDDALLDDPAGRRSVAALDVLTAAQERVRQYDAGFRDSLNQVAVRLDTVSHEVDAAMGGFHRELQAIREDLMQAKPGSAEPQPDGAGGSELRQYEYNLLLDSQQTAERVTASARGDADRIISDAEKQRADLERRIEQLREVERELSARVSGQLAATDERSTDG</sequence>
<keyword evidence="7 10" id="KW-0472">Membrane</keyword>
<evidence type="ECO:0000256" key="5">
    <source>
        <dbReference type="ARBA" id="ARBA00022692"/>
    </source>
</evidence>
<protein>
    <submittedName>
        <fullName evidence="12">Drug resistance transporter, EmrB/QacA subfamily</fullName>
    </submittedName>
</protein>
<evidence type="ECO:0000313" key="13">
    <source>
        <dbReference type="Proteomes" id="UP000199103"/>
    </source>
</evidence>
<evidence type="ECO:0000256" key="10">
    <source>
        <dbReference type="SAM" id="Phobius"/>
    </source>
</evidence>
<accession>A0A1H2AJT3</accession>
<dbReference type="FunFam" id="1.20.1720.10:FF:000004">
    <property type="entry name" value="EmrB/QacA family drug resistance transporter"/>
    <property type="match status" value="1"/>
</dbReference>
<dbReference type="CDD" id="cd17502">
    <property type="entry name" value="MFS_Azr1_MDR_like"/>
    <property type="match status" value="1"/>
</dbReference>
<evidence type="ECO:0000256" key="8">
    <source>
        <dbReference type="SAM" id="Coils"/>
    </source>
</evidence>
<dbReference type="RefSeq" id="WP_091531062.1">
    <property type="nucleotide sequence ID" value="NZ_LT629772.1"/>
</dbReference>
<feature type="transmembrane region" description="Helical" evidence="10">
    <location>
        <begin position="129"/>
        <end position="151"/>
    </location>
</feature>
<feature type="transmembrane region" description="Helical" evidence="10">
    <location>
        <begin position="325"/>
        <end position="344"/>
    </location>
</feature>
<dbReference type="EMBL" id="LT629772">
    <property type="protein sequence ID" value="SDT46211.1"/>
    <property type="molecule type" value="Genomic_DNA"/>
</dbReference>
<organism evidence="12 13">
    <name type="scientific">Microlunatus soli</name>
    <dbReference type="NCBI Taxonomy" id="630515"/>
    <lineage>
        <taxon>Bacteria</taxon>
        <taxon>Bacillati</taxon>
        <taxon>Actinomycetota</taxon>
        <taxon>Actinomycetes</taxon>
        <taxon>Propionibacteriales</taxon>
        <taxon>Propionibacteriaceae</taxon>
        <taxon>Microlunatus</taxon>
    </lineage>
</organism>
<feature type="region of interest" description="Disordered" evidence="9">
    <location>
        <begin position="564"/>
        <end position="599"/>
    </location>
</feature>
<dbReference type="GO" id="GO:0022857">
    <property type="term" value="F:transmembrane transporter activity"/>
    <property type="evidence" value="ECO:0007669"/>
    <property type="project" value="InterPro"/>
</dbReference>
<dbReference type="PANTHER" id="PTHR23501">
    <property type="entry name" value="MAJOR FACILITATOR SUPERFAMILY"/>
    <property type="match status" value="1"/>
</dbReference>
<feature type="transmembrane region" description="Helical" evidence="10">
    <location>
        <begin position="356"/>
        <end position="375"/>
    </location>
</feature>
<evidence type="ECO:0000256" key="6">
    <source>
        <dbReference type="ARBA" id="ARBA00022989"/>
    </source>
</evidence>
<dbReference type="Proteomes" id="UP000199103">
    <property type="component" value="Chromosome I"/>
</dbReference>
<dbReference type="PRINTS" id="PR01036">
    <property type="entry name" value="TCRTETB"/>
</dbReference>
<feature type="transmembrane region" description="Helical" evidence="10">
    <location>
        <begin position="424"/>
        <end position="442"/>
    </location>
</feature>
<feature type="transmembrane region" description="Helical" evidence="10">
    <location>
        <begin position="497"/>
        <end position="518"/>
    </location>
</feature>
<proteinExistence type="inferred from homology"/>
<feature type="domain" description="Major facilitator superfamily (MFS) profile" evidence="11">
    <location>
        <begin position="34"/>
        <end position="522"/>
    </location>
</feature>
<feature type="transmembrane region" description="Helical" evidence="10">
    <location>
        <begin position="69"/>
        <end position="87"/>
    </location>
</feature>
<keyword evidence="6 10" id="KW-1133">Transmembrane helix</keyword>
<evidence type="ECO:0000256" key="2">
    <source>
        <dbReference type="ARBA" id="ARBA00007520"/>
    </source>
</evidence>
<evidence type="ECO:0000256" key="7">
    <source>
        <dbReference type="ARBA" id="ARBA00023136"/>
    </source>
</evidence>